<keyword evidence="4" id="KW-1185">Reference proteome</keyword>
<evidence type="ECO:0000313" key="3">
    <source>
        <dbReference type="EMBL" id="NKE55406.1"/>
    </source>
</evidence>
<reference evidence="3 4" key="1">
    <citation type="submission" date="2019-08" db="EMBL/GenBank/DDBJ databases">
        <title>Lentzea from Indian Himalayas.</title>
        <authorList>
            <person name="Mandal S."/>
            <person name="Mallick Gupta A."/>
            <person name="Maiti P.K."/>
            <person name="Sarkar J."/>
            <person name="Mandal S."/>
        </authorList>
    </citation>
    <scope>NUCLEOTIDE SEQUENCE [LARGE SCALE GENOMIC DNA]</scope>
    <source>
        <strain evidence="3 4">PSKA42</strain>
    </source>
</reference>
<feature type="repeat" description="TPR" evidence="1">
    <location>
        <begin position="477"/>
        <end position="510"/>
    </location>
</feature>
<evidence type="ECO:0000313" key="4">
    <source>
        <dbReference type="Proteomes" id="UP001515943"/>
    </source>
</evidence>
<proteinExistence type="predicted"/>
<dbReference type="EMBL" id="VSRL01000001">
    <property type="protein sequence ID" value="NKE55406.1"/>
    <property type="molecule type" value="Genomic_DNA"/>
</dbReference>
<dbReference type="InterPro" id="IPR019734">
    <property type="entry name" value="TPR_rpt"/>
</dbReference>
<dbReference type="InterPro" id="IPR011990">
    <property type="entry name" value="TPR-like_helical_dom_sf"/>
</dbReference>
<dbReference type="PROSITE" id="PS50005">
    <property type="entry name" value="TPR"/>
    <property type="match status" value="1"/>
</dbReference>
<protein>
    <submittedName>
        <fullName evidence="3">Tetratricopeptide repeat protein</fullName>
    </submittedName>
</protein>
<evidence type="ECO:0000256" key="2">
    <source>
        <dbReference type="SAM" id="MobiDB-lite"/>
    </source>
</evidence>
<sequence>MKRRWWRVALAVVVPVAVVALSVRWGLLDWLVADGGTVRNVMEGLSWPATVAALGLAVSPTVRRWFAPGSQVSPGTGAVVHDQVATLDAANPLVGRALHLVDGRLPEVGQVGLLQMRVKPAIDTHSEDGSDLPPYVGRDLDEDLEWAIAAGGMVLLHGRAAVGKSRAGIEALRRLRQHDPLLIPRDGPALRELVAADAVPDGAVVWLDDLELYLAADGLDLALLQQLCPSGRPSRTVVVATMRDEELARHTIASTESDRVGATIERAAVDLIAQVQGRRRIKVAADLSSSEQGRAQQVGGLDGRVRRAVQALEGFAEYLAAGTAMMDRWSIGDGPLFLVGQALISAAVDCRRAGYHKPVPTTLLGELHRHYMAPAWRHRDDLPTIAEALRWTHQPVLGASSCLQPRSQNTALASDYLLDRAQNGQSPLPERVNDVLWPMLLDTTSAVDALPIGNAAYHADQFDIAQAAWEHASTANISALVNLGILLVEQGRDDEAVDYLRRAADAGDINASGMLGAVLAEQGRDDEAVDTAVPTGNMTGEKPRSTPTD</sequence>
<comment type="caution">
    <text evidence="3">The sequence shown here is derived from an EMBL/GenBank/DDBJ whole genome shotgun (WGS) entry which is preliminary data.</text>
</comment>
<gene>
    <name evidence="3" type="ORF">FXN61_00600</name>
</gene>
<dbReference type="Gene3D" id="1.25.40.10">
    <property type="entry name" value="Tetratricopeptide repeat domain"/>
    <property type="match status" value="1"/>
</dbReference>
<name>A0ABX1F9L0_9PSEU</name>
<keyword evidence="1" id="KW-0802">TPR repeat</keyword>
<organism evidence="3 4">
    <name type="scientific">Lentzea indica</name>
    <dbReference type="NCBI Taxonomy" id="2604800"/>
    <lineage>
        <taxon>Bacteria</taxon>
        <taxon>Bacillati</taxon>
        <taxon>Actinomycetota</taxon>
        <taxon>Actinomycetes</taxon>
        <taxon>Pseudonocardiales</taxon>
        <taxon>Pseudonocardiaceae</taxon>
        <taxon>Lentzea</taxon>
    </lineage>
</organism>
<feature type="region of interest" description="Disordered" evidence="2">
    <location>
        <begin position="523"/>
        <end position="549"/>
    </location>
</feature>
<dbReference type="SUPFAM" id="SSF48452">
    <property type="entry name" value="TPR-like"/>
    <property type="match status" value="1"/>
</dbReference>
<evidence type="ECO:0000256" key="1">
    <source>
        <dbReference type="PROSITE-ProRule" id="PRU00339"/>
    </source>
</evidence>
<dbReference type="RefSeq" id="WP_167969250.1">
    <property type="nucleotide sequence ID" value="NZ_VSRL01000001.1"/>
</dbReference>
<dbReference type="Proteomes" id="UP001515943">
    <property type="component" value="Unassembled WGS sequence"/>
</dbReference>
<accession>A0ABX1F9L0</accession>